<dbReference type="EMBL" id="STGX01000003">
    <property type="protein sequence ID" value="THV30860.1"/>
    <property type="molecule type" value="Genomic_DNA"/>
</dbReference>
<keyword evidence="2" id="KW-1185">Reference proteome</keyword>
<organism evidence="1 2">
    <name type="scientific">Glycomyces paridis</name>
    <dbReference type="NCBI Taxonomy" id="2126555"/>
    <lineage>
        <taxon>Bacteria</taxon>
        <taxon>Bacillati</taxon>
        <taxon>Actinomycetota</taxon>
        <taxon>Actinomycetes</taxon>
        <taxon>Glycomycetales</taxon>
        <taxon>Glycomycetaceae</taxon>
        <taxon>Glycomyces</taxon>
    </lineage>
</organism>
<evidence type="ECO:0000313" key="2">
    <source>
        <dbReference type="Proteomes" id="UP000305792"/>
    </source>
</evidence>
<name>A0A4S8PJK5_9ACTN</name>
<comment type="caution">
    <text evidence="1">The sequence shown here is derived from an EMBL/GenBank/DDBJ whole genome shotgun (WGS) entry which is preliminary data.</text>
</comment>
<dbReference type="Proteomes" id="UP000305792">
    <property type="component" value="Unassembled WGS sequence"/>
</dbReference>
<gene>
    <name evidence="1" type="ORF">E9998_05655</name>
</gene>
<dbReference type="AlphaFoldDB" id="A0A4S8PJK5"/>
<protein>
    <submittedName>
        <fullName evidence="1">Uncharacterized protein</fullName>
    </submittedName>
</protein>
<accession>A0A4S8PJK5</accession>
<dbReference type="RefSeq" id="WP_136528726.1">
    <property type="nucleotide sequence ID" value="NZ_STGX01000003.1"/>
</dbReference>
<dbReference type="OrthoDB" id="5065607at2"/>
<evidence type="ECO:0000313" key="1">
    <source>
        <dbReference type="EMBL" id="THV30860.1"/>
    </source>
</evidence>
<reference evidence="1 2" key="1">
    <citation type="journal article" date="2018" name="Int. J. Syst. Evol. Microbiol.">
        <title>Glycomyces paridis sp. nov., isolated from the medicinal plant Paris polyphylla.</title>
        <authorList>
            <person name="Fang X.M."/>
            <person name="Bai J.L."/>
            <person name="Su J."/>
            <person name="Zhao L.L."/>
            <person name="Liu H.Y."/>
            <person name="Ma B.P."/>
            <person name="Zhang Y.Q."/>
            <person name="Yu L.Y."/>
        </authorList>
    </citation>
    <scope>NUCLEOTIDE SEQUENCE [LARGE SCALE GENOMIC DNA]</scope>
    <source>
        <strain evidence="1 2">CPCC 204357</strain>
    </source>
</reference>
<sequence>MRNFLPSGVPWGSPAADTVPLPPFASPADHDRFTRLLQLHVALVDDGGPSLAAKTLGSALDPRGPRSERLTDLELHTALATGFPAPWTPAALADALGGGRDAPRELPDGRWGWGFDPDFTATPREGGGWTIERHERGSKSYQDLEHDRDLVLLWAEDYSSRFSYPYGWRVDPADAAALAEGARAVRGAHAHDTSYRYLENWRGEREEYLAEG</sequence>
<proteinExistence type="predicted"/>